<comment type="similarity">
    <text evidence="1">Belongs to the glycogen phosphorylase family.</text>
</comment>
<dbReference type="Gene3D" id="3.40.50.2000">
    <property type="entry name" value="Glycogen Phosphorylase B"/>
    <property type="match status" value="3"/>
</dbReference>
<evidence type="ECO:0000256" key="1">
    <source>
        <dbReference type="ARBA" id="ARBA00006047"/>
    </source>
</evidence>
<dbReference type="STRING" id="487184.SAMN05216421_2091"/>
<dbReference type="SUPFAM" id="SSF53756">
    <property type="entry name" value="UDP-Glycosyltransferase/glycogen phosphorylase"/>
    <property type="match status" value="1"/>
</dbReference>
<evidence type="ECO:0000313" key="2">
    <source>
        <dbReference type="EMBL" id="SDS73739.1"/>
    </source>
</evidence>
<dbReference type="NCBIfam" id="TIGR02094">
    <property type="entry name" value="more_P_ylases"/>
    <property type="match status" value="2"/>
</dbReference>
<reference evidence="3" key="1">
    <citation type="submission" date="2016-10" db="EMBL/GenBank/DDBJ databases">
        <authorList>
            <person name="Varghese N."/>
            <person name="Submissions S."/>
        </authorList>
    </citation>
    <scope>NUCLEOTIDE SEQUENCE [LARGE SCALE GENOMIC DNA]</scope>
    <source>
        <strain evidence="3">NRRL B-51270</strain>
    </source>
</reference>
<gene>
    <name evidence="2" type="ORF">SAMN05216421_2091</name>
</gene>
<evidence type="ECO:0000313" key="3">
    <source>
        <dbReference type="Proteomes" id="UP000243207"/>
    </source>
</evidence>
<dbReference type="Pfam" id="PF00343">
    <property type="entry name" value="Phosphorylase"/>
    <property type="match status" value="1"/>
</dbReference>
<name>A0A1H1UPG6_9GAMM</name>
<dbReference type="PANTHER" id="PTHR42655:SF1">
    <property type="entry name" value="GLYCOGEN PHOSPHORYLASE"/>
    <property type="match status" value="1"/>
</dbReference>
<dbReference type="PANTHER" id="PTHR42655">
    <property type="entry name" value="GLYCOGEN PHOSPHORYLASE"/>
    <property type="match status" value="1"/>
</dbReference>
<dbReference type="GO" id="GO:0030170">
    <property type="term" value="F:pyridoxal phosphate binding"/>
    <property type="evidence" value="ECO:0007669"/>
    <property type="project" value="InterPro"/>
</dbReference>
<dbReference type="AlphaFoldDB" id="A0A1H1UPG6"/>
<dbReference type="InterPro" id="IPR000811">
    <property type="entry name" value="Glyco_trans_35"/>
</dbReference>
<dbReference type="RefSeq" id="WP_197673844.1">
    <property type="nucleotide sequence ID" value="NZ_LT629736.1"/>
</dbReference>
<dbReference type="InterPro" id="IPR052182">
    <property type="entry name" value="Glycogen/Maltodextrin_Phosph"/>
</dbReference>
<proteinExistence type="inferred from homology"/>
<dbReference type="InterPro" id="IPR011834">
    <property type="entry name" value="Agluc_phsphrylas"/>
</dbReference>
<dbReference type="EMBL" id="LT629736">
    <property type="protein sequence ID" value="SDS73739.1"/>
    <property type="molecule type" value="Genomic_DNA"/>
</dbReference>
<dbReference type="GO" id="GO:0005975">
    <property type="term" value="P:carbohydrate metabolic process"/>
    <property type="evidence" value="ECO:0007669"/>
    <property type="project" value="InterPro"/>
</dbReference>
<organism evidence="2 3">
    <name type="scientific">Halopseudomonas xinjiangensis</name>
    <dbReference type="NCBI Taxonomy" id="487184"/>
    <lineage>
        <taxon>Bacteria</taxon>
        <taxon>Pseudomonadati</taxon>
        <taxon>Pseudomonadota</taxon>
        <taxon>Gammaproteobacteria</taxon>
        <taxon>Pseudomonadales</taxon>
        <taxon>Pseudomonadaceae</taxon>
        <taxon>Halopseudomonas</taxon>
    </lineage>
</organism>
<accession>A0A1H1UPG6</accession>
<dbReference type="GO" id="GO:0008184">
    <property type="term" value="F:glycogen phosphorylase activity"/>
    <property type="evidence" value="ECO:0007669"/>
    <property type="project" value="InterPro"/>
</dbReference>
<sequence length="553" mass="62830">MTDTTNWPLPYRVNPAYARKVAYFSMEFAIDQALKIYSGGLGFLAGSHMRSAYQLRQNVIGVGILWKYGYYDQARNADQTLRVDFTKKYYPFLTDPGITVTVQVNGHDVKVKALCLPAQTFGSAPLYLLTTDIPENDHLARTITHCLYDVEPSARIAQSIVLGLGGAKVVEAMGGAELYHMNEAHALPLAFHLMDRLGEASEVRKRIVFTTHTPEKAGNEEHETSFLKRMGFFGALNHEQEVNLTGIHEHLFSHTLAALRVSHACNGVSRLHGAVANQMWEGNDGICSIEAITNSQNALFWQDKKLRQALDRNDPKRLITRKKEMKDDLFRIVADQTGKLFNRDVLTIVWARRFAHYKRATLLLHDFHRFLNLIERTDRPVQIIWAGKPFPFDHDAISVFNGLVRLSRKKRNIAVLTGYEIELSRQLKQGADVWLNTPVRPREASGTSGMTAAMNGAVNFSINDGWIPEFAKDGENSFIIPVTEPKLSEHEQNEADYQNLMSIFEDRIIPLYYDEPQRWNEIAMASMRDVTPAFDSDRMAREYYEKLYSAKLG</sequence>
<dbReference type="Proteomes" id="UP000243207">
    <property type="component" value="Chromosome I"/>
</dbReference>
<protein>
    <submittedName>
        <fullName evidence="2">Starch phosphorylase</fullName>
    </submittedName>
</protein>
<keyword evidence="3" id="KW-1185">Reference proteome</keyword>